<dbReference type="AlphaFoldDB" id="V8NW36"/>
<dbReference type="Gene3D" id="3.10.200.10">
    <property type="entry name" value="Alpha carbonic anhydrase"/>
    <property type="match status" value="1"/>
</dbReference>
<evidence type="ECO:0000313" key="3">
    <source>
        <dbReference type="EMBL" id="ETE66454.1"/>
    </source>
</evidence>
<gene>
    <name evidence="3" type="primary">CA1</name>
    <name evidence="3" type="ORF">L345_07762</name>
</gene>
<dbReference type="EMBL" id="AZIM01001555">
    <property type="protein sequence ID" value="ETE66454.1"/>
    <property type="molecule type" value="Genomic_DNA"/>
</dbReference>
<feature type="non-terminal residue" evidence="3">
    <location>
        <position position="1"/>
    </location>
</feature>
<dbReference type="GO" id="GO:0004089">
    <property type="term" value="F:carbonate dehydratase activity"/>
    <property type="evidence" value="ECO:0007669"/>
    <property type="project" value="InterPro"/>
</dbReference>
<dbReference type="Pfam" id="PF00194">
    <property type="entry name" value="Carb_anhydrase"/>
    <property type="match status" value="1"/>
</dbReference>
<feature type="non-terminal residue" evidence="3">
    <location>
        <position position="83"/>
    </location>
</feature>
<evidence type="ECO:0000259" key="2">
    <source>
        <dbReference type="PROSITE" id="PS51144"/>
    </source>
</evidence>
<dbReference type="OrthoDB" id="429145at2759"/>
<organism evidence="3 4">
    <name type="scientific">Ophiophagus hannah</name>
    <name type="common">King cobra</name>
    <name type="synonym">Naja hannah</name>
    <dbReference type="NCBI Taxonomy" id="8665"/>
    <lineage>
        <taxon>Eukaryota</taxon>
        <taxon>Metazoa</taxon>
        <taxon>Chordata</taxon>
        <taxon>Craniata</taxon>
        <taxon>Vertebrata</taxon>
        <taxon>Euteleostomi</taxon>
        <taxon>Lepidosauria</taxon>
        <taxon>Squamata</taxon>
        <taxon>Bifurcata</taxon>
        <taxon>Unidentata</taxon>
        <taxon>Episquamata</taxon>
        <taxon>Toxicofera</taxon>
        <taxon>Serpentes</taxon>
        <taxon>Colubroidea</taxon>
        <taxon>Elapidae</taxon>
        <taxon>Elapinae</taxon>
        <taxon>Ophiophagus</taxon>
    </lineage>
</organism>
<dbReference type="GO" id="GO:0008270">
    <property type="term" value="F:zinc ion binding"/>
    <property type="evidence" value="ECO:0007669"/>
    <property type="project" value="InterPro"/>
</dbReference>
<dbReference type="SUPFAM" id="SSF51069">
    <property type="entry name" value="Carbonic anhydrase"/>
    <property type="match status" value="1"/>
</dbReference>
<dbReference type="GO" id="GO:0005886">
    <property type="term" value="C:plasma membrane"/>
    <property type="evidence" value="ECO:0007669"/>
    <property type="project" value="TreeGrafter"/>
</dbReference>
<dbReference type="InterPro" id="IPR023561">
    <property type="entry name" value="Carbonic_anhydrase_a-class"/>
</dbReference>
<sequence>KIDFDPKARIFCDGFPAFYFLYQAHFHWGTENSYGAEHTINGKRYAMEMHLVHTKNNMSIEDASKESDGLVVLSFLIKVSSAN</sequence>
<evidence type="ECO:0000256" key="1">
    <source>
        <dbReference type="ARBA" id="ARBA00010718"/>
    </source>
</evidence>
<feature type="domain" description="Alpha-carbonic anhydrase" evidence="2">
    <location>
        <begin position="1"/>
        <end position="83"/>
    </location>
</feature>
<dbReference type="PANTHER" id="PTHR18952:SF200">
    <property type="entry name" value="CARBONIC ANHYDRASE"/>
    <property type="match status" value="1"/>
</dbReference>
<dbReference type="InterPro" id="IPR001148">
    <property type="entry name" value="CA_dom"/>
</dbReference>
<comment type="caution">
    <text evidence="3">The sequence shown here is derived from an EMBL/GenBank/DDBJ whole genome shotgun (WGS) entry which is preliminary data.</text>
</comment>
<dbReference type="PROSITE" id="PS51144">
    <property type="entry name" value="ALPHA_CA_2"/>
    <property type="match status" value="1"/>
</dbReference>
<protein>
    <submittedName>
        <fullName evidence="3">Carbonic anhydrase 1</fullName>
    </submittedName>
</protein>
<dbReference type="InterPro" id="IPR036398">
    <property type="entry name" value="CA_dom_sf"/>
</dbReference>
<name>V8NW36_OPHHA</name>
<evidence type="ECO:0000313" key="4">
    <source>
        <dbReference type="Proteomes" id="UP000018936"/>
    </source>
</evidence>
<comment type="similarity">
    <text evidence="1">Belongs to the alpha-carbonic anhydrase family.</text>
</comment>
<accession>V8NW36</accession>
<dbReference type="PANTHER" id="PTHR18952">
    <property type="entry name" value="CARBONIC ANHYDRASE"/>
    <property type="match status" value="1"/>
</dbReference>
<proteinExistence type="inferred from homology"/>
<reference evidence="3 4" key="1">
    <citation type="journal article" date="2013" name="Proc. Natl. Acad. Sci. U.S.A.">
        <title>The king cobra genome reveals dynamic gene evolution and adaptation in the snake venom system.</title>
        <authorList>
            <person name="Vonk F.J."/>
            <person name="Casewell N.R."/>
            <person name="Henkel C.V."/>
            <person name="Heimberg A.M."/>
            <person name="Jansen H.J."/>
            <person name="McCleary R.J."/>
            <person name="Kerkkamp H.M."/>
            <person name="Vos R.A."/>
            <person name="Guerreiro I."/>
            <person name="Calvete J.J."/>
            <person name="Wuster W."/>
            <person name="Woods A.E."/>
            <person name="Logan J.M."/>
            <person name="Harrison R.A."/>
            <person name="Castoe T.A."/>
            <person name="de Koning A.P."/>
            <person name="Pollock D.D."/>
            <person name="Yandell M."/>
            <person name="Calderon D."/>
            <person name="Renjifo C."/>
            <person name="Currier R.B."/>
            <person name="Salgado D."/>
            <person name="Pla D."/>
            <person name="Sanz L."/>
            <person name="Hyder A.S."/>
            <person name="Ribeiro J.M."/>
            <person name="Arntzen J.W."/>
            <person name="van den Thillart G.E."/>
            <person name="Boetzer M."/>
            <person name="Pirovano W."/>
            <person name="Dirks R.P."/>
            <person name="Spaink H.P."/>
            <person name="Duboule D."/>
            <person name="McGlinn E."/>
            <person name="Kini R.M."/>
            <person name="Richardson M.K."/>
        </authorList>
    </citation>
    <scope>NUCLEOTIDE SEQUENCE</scope>
    <source>
        <tissue evidence="3">Blood</tissue>
    </source>
</reference>
<keyword evidence="4" id="KW-1185">Reference proteome</keyword>
<dbReference type="Proteomes" id="UP000018936">
    <property type="component" value="Unassembled WGS sequence"/>
</dbReference>